<name>A0A6C0JJN7_9ZZZZ</name>
<organism evidence="1">
    <name type="scientific">viral metagenome</name>
    <dbReference type="NCBI Taxonomy" id="1070528"/>
    <lineage>
        <taxon>unclassified sequences</taxon>
        <taxon>metagenomes</taxon>
        <taxon>organismal metagenomes</taxon>
    </lineage>
</organism>
<accession>A0A6C0JJN7</accession>
<sequence>MSSTQNKNTYDDYQVKKKESVKHVDYMLFGGFSKNETPALFVRGSNPSMYADHLSYNAIDIESTLRGIRSTNLEGPSFKATPQLKHLPEVEYFKTDPTFIPQPYYHSTEERPLYLN</sequence>
<dbReference type="AlphaFoldDB" id="A0A6C0JJN7"/>
<protein>
    <submittedName>
        <fullName evidence="1">Uncharacterized protein</fullName>
    </submittedName>
</protein>
<reference evidence="1" key="1">
    <citation type="journal article" date="2020" name="Nature">
        <title>Giant virus diversity and host interactions through global metagenomics.</title>
        <authorList>
            <person name="Schulz F."/>
            <person name="Roux S."/>
            <person name="Paez-Espino D."/>
            <person name="Jungbluth S."/>
            <person name="Walsh D.A."/>
            <person name="Denef V.J."/>
            <person name="McMahon K.D."/>
            <person name="Konstantinidis K.T."/>
            <person name="Eloe-Fadrosh E.A."/>
            <person name="Kyrpides N.C."/>
            <person name="Woyke T."/>
        </authorList>
    </citation>
    <scope>NUCLEOTIDE SEQUENCE</scope>
    <source>
        <strain evidence="1">GVMAG-M-3300027736-24</strain>
    </source>
</reference>
<dbReference type="EMBL" id="MN740419">
    <property type="protein sequence ID" value="QHU05789.1"/>
    <property type="molecule type" value="Genomic_DNA"/>
</dbReference>
<evidence type="ECO:0000313" key="1">
    <source>
        <dbReference type="EMBL" id="QHU05789.1"/>
    </source>
</evidence>
<proteinExistence type="predicted"/>